<evidence type="ECO:0000256" key="3">
    <source>
        <dbReference type="SAM" id="Phobius"/>
    </source>
</evidence>
<name>A0A437CUG6_ORYJA</name>
<proteinExistence type="inferred from homology"/>
<keyword evidence="4" id="KW-0732">Signal</keyword>
<dbReference type="SMART" id="SM00407">
    <property type="entry name" value="IGc1"/>
    <property type="match status" value="1"/>
</dbReference>
<feature type="transmembrane region" description="Helical" evidence="3">
    <location>
        <begin position="311"/>
        <end position="332"/>
    </location>
</feature>
<dbReference type="EMBL" id="CM012447">
    <property type="protein sequence ID" value="RVE66602.1"/>
    <property type="molecule type" value="Genomic_DNA"/>
</dbReference>
<evidence type="ECO:0000313" key="6">
    <source>
        <dbReference type="EMBL" id="RVE66602.1"/>
    </source>
</evidence>
<dbReference type="InterPro" id="IPR003597">
    <property type="entry name" value="Ig_C1-set"/>
</dbReference>
<evidence type="ECO:0000259" key="5">
    <source>
        <dbReference type="PROSITE" id="PS50835"/>
    </source>
</evidence>
<dbReference type="PANTHER" id="PTHR16675:SF237">
    <property type="entry name" value="MHC CLASS I ANTIGEN TRANSCRIPT VARIANT 1-RELATED"/>
    <property type="match status" value="1"/>
</dbReference>
<keyword evidence="3" id="KW-0472">Membrane</keyword>
<dbReference type="InterPro" id="IPR011161">
    <property type="entry name" value="MHC_I-like_Ag-recog"/>
</dbReference>
<keyword evidence="7" id="KW-1185">Reference proteome</keyword>
<evidence type="ECO:0000256" key="2">
    <source>
        <dbReference type="RuleBase" id="RU004439"/>
    </source>
</evidence>
<evidence type="ECO:0000256" key="4">
    <source>
        <dbReference type="SAM" id="SignalP"/>
    </source>
</evidence>
<feature type="signal peptide" evidence="4">
    <location>
        <begin position="1"/>
        <end position="16"/>
    </location>
</feature>
<dbReference type="FunFam" id="2.60.40.10:FF:000943">
    <property type="entry name" value="Classical MHC class I molecule, alpha-chain"/>
    <property type="match status" value="1"/>
</dbReference>
<sequence>MKKVLTLFLLCYVASAAKHSLKYFITGTSGTTNFPEFVGLLMMDDVQISYYDSNIKKAEPKQEWIRKLFKLQPQLGVWLSQTCIYNHQLFEANKNVVKERLNQTEGSHVLQSLTGCEWDDESNQTKGFDQYGYDGEDLISLDMQTMTWITPKAQAVVIKYLWDADKPRIQRNENIYLSLCPGYLKNCMHYMSIFGQRTERPSVSLLQKTPSSLISCHATGFYPDRADLFWRKDGEEIHEGVEKGQILPNHDGTFQMSTELDVSLTKHEDWRRYDCVFQLSGVKEDIITTLEKTKIQTNWVSPSEFPVHHHAIGVVAAVVLLLVFSGVIYCCWK</sequence>
<evidence type="ECO:0000313" key="7">
    <source>
        <dbReference type="Proteomes" id="UP000283210"/>
    </source>
</evidence>
<dbReference type="OrthoDB" id="8936120at2759"/>
<dbReference type="PRINTS" id="PR01638">
    <property type="entry name" value="MHCCLASSI"/>
</dbReference>
<dbReference type="Proteomes" id="UP000283210">
    <property type="component" value="Chromosome 11"/>
</dbReference>
<dbReference type="InterPro" id="IPR050208">
    <property type="entry name" value="MHC_class-I_related"/>
</dbReference>
<reference evidence="6 7" key="1">
    <citation type="submission" date="2018-11" db="EMBL/GenBank/DDBJ databases">
        <authorList>
            <person name="Lopez-Roques C."/>
            <person name="Donnadieu C."/>
            <person name="Bouchez O."/>
            <person name="Klopp C."/>
            <person name="Cabau C."/>
            <person name="Zahm M."/>
        </authorList>
    </citation>
    <scope>NUCLEOTIDE SEQUENCE [LARGE SCALE GENOMIC DNA]</scope>
    <source>
        <strain evidence="6">RS831</strain>
        <tissue evidence="6">Whole body</tissue>
    </source>
</reference>
<keyword evidence="3" id="KW-0812">Transmembrane</keyword>
<dbReference type="GO" id="GO:0006955">
    <property type="term" value="P:immune response"/>
    <property type="evidence" value="ECO:0007669"/>
    <property type="project" value="TreeGrafter"/>
</dbReference>
<dbReference type="GO" id="GO:0009897">
    <property type="term" value="C:external side of plasma membrane"/>
    <property type="evidence" value="ECO:0007669"/>
    <property type="project" value="TreeGrafter"/>
</dbReference>
<dbReference type="SUPFAM" id="SSF48726">
    <property type="entry name" value="Immunoglobulin"/>
    <property type="match status" value="1"/>
</dbReference>
<reference evidence="6 7" key="2">
    <citation type="submission" date="2019-01" db="EMBL/GenBank/DDBJ databases">
        <title>A chromosome length genome reference of the Java medaka (oryzias javanicus).</title>
        <authorList>
            <person name="Herpin A."/>
            <person name="Takehana Y."/>
            <person name="Naruse K."/>
            <person name="Ansai S."/>
            <person name="Kawaguchi M."/>
        </authorList>
    </citation>
    <scope>NUCLEOTIDE SEQUENCE [LARGE SCALE GENOMIC DNA]</scope>
    <source>
        <strain evidence="6">RS831</strain>
        <tissue evidence="6">Whole body</tissue>
    </source>
</reference>
<dbReference type="AlphaFoldDB" id="A0A437CUG6"/>
<accession>A0A437CUG6</accession>
<dbReference type="PROSITE" id="PS50835">
    <property type="entry name" value="IG_LIKE"/>
    <property type="match status" value="1"/>
</dbReference>
<dbReference type="Gene3D" id="2.60.40.10">
    <property type="entry name" value="Immunoglobulins"/>
    <property type="match status" value="1"/>
</dbReference>
<evidence type="ECO:0000256" key="1">
    <source>
        <dbReference type="ARBA" id="ARBA00023180"/>
    </source>
</evidence>
<dbReference type="InterPro" id="IPR001039">
    <property type="entry name" value="MHC_I_a_a1/a2"/>
</dbReference>
<dbReference type="Pfam" id="PF00129">
    <property type="entry name" value="MHC_I"/>
    <property type="match status" value="1"/>
</dbReference>
<dbReference type="SUPFAM" id="SSF54452">
    <property type="entry name" value="MHC antigen-recognition domain"/>
    <property type="match status" value="1"/>
</dbReference>
<dbReference type="Gene3D" id="3.30.500.10">
    <property type="entry name" value="MHC class I-like antigen recognition-like"/>
    <property type="match status" value="1"/>
</dbReference>
<dbReference type="PANTHER" id="PTHR16675">
    <property type="entry name" value="MHC CLASS I-RELATED"/>
    <property type="match status" value="1"/>
</dbReference>
<keyword evidence="1" id="KW-0325">Glycoprotein</keyword>
<dbReference type="InterPro" id="IPR037055">
    <property type="entry name" value="MHC_I-like_Ag-recog_sf"/>
</dbReference>
<dbReference type="InterPro" id="IPR011162">
    <property type="entry name" value="MHC_I/II-like_Ag-recog"/>
</dbReference>
<dbReference type="InterPro" id="IPR013783">
    <property type="entry name" value="Ig-like_fold"/>
</dbReference>
<gene>
    <name evidence="6" type="ORF">OJAV_G00109010</name>
</gene>
<organism evidence="6 7">
    <name type="scientific">Oryzias javanicus</name>
    <name type="common">Javanese ricefish</name>
    <name type="synonym">Aplocheilus javanicus</name>
    <dbReference type="NCBI Taxonomy" id="123683"/>
    <lineage>
        <taxon>Eukaryota</taxon>
        <taxon>Metazoa</taxon>
        <taxon>Chordata</taxon>
        <taxon>Craniata</taxon>
        <taxon>Vertebrata</taxon>
        <taxon>Euteleostomi</taxon>
        <taxon>Actinopterygii</taxon>
        <taxon>Neopterygii</taxon>
        <taxon>Teleostei</taxon>
        <taxon>Neoteleostei</taxon>
        <taxon>Acanthomorphata</taxon>
        <taxon>Ovalentaria</taxon>
        <taxon>Atherinomorphae</taxon>
        <taxon>Beloniformes</taxon>
        <taxon>Adrianichthyidae</taxon>
        <taxon>Oryziinae</taxon>
        <taxon>Oryzias</taxon>
    </lineage>
</organism>
<keyword evidence="3" id="KW-1133">Transmembrane helix</keyword>
<dbReference type="InterPro" id="IPR036179">
    <property type="entry name" value="Ig-like_dom_sf"/>
</dbReference>
<protein>
    <recommendedName>
        <fullName evidence="5">Ig-like domain-containing protein</fullName>
    </recommendedName>
</protein>
<dbReference type="GO" id="GO:0005615">
    <property type="term" value="C:extracellular space"/>
    <property type="evidence" value="ECO:0007669"/>
    <property type="project" value="TreeGrafter"/>
</dbReference>
<feature type="domain" description="Ig-like" evidence="5">
    <location>
        <begin position="201"/>
        <end position="288"/>
    </location>
</feature>
<comment type="similarity">
    <text evidence="2">Belongs to the MHC class I family.</text>
</comment>
<feature type="chain" id="PRO_5019314847" description="Ig-like domain-containing protein" evidence="4">
    <location>
        <begin position="17"/>
        <end position="333"/>
    </location>
</feature>
<dbReference type="Pfam" id="PF07654">
    <property type="entry name" value="C1-set"/>
    <property type="match status" value="1"/>
</dbReference>
<dbReference type="InterPro" id="IPR007110">
    <property type="entry name" value="Ig-like_dom"/>
</dbReference>